<dbReference type="InterPro" id="IPR050430">
    <property type="entry name" value="Peptidase_S1"/>
</dbReference>
<dbReference type="GO" id="GO:0004252">
    <property type="term" value="F:serine-type endopeptidase activity"/>
    <property type="evidence" value="ECO:0007669"/>
    <property type="project" value="InterPro"/>
</dbReference>
<dbReference type="Proteomes" id="UP001168821">
    <property type="component" value="Unassembled WGS sequence"/>
</dbReference>
<dbReference type="InterPro" id="IPR009003">
    <property type="entry name" value="Peptidase_S1_PA"/>
</dbReference>
<dbReference type="InterPro" id="IPR001314">
    <property type="entry name" value="Peptidase_S1A"/>
</dbReference>
<dbReference type="Pfam" id="PF00089">
    <property type="entry name" value="Trypsin"/>
    <property type="match status" value="1"/>
</dbReference>
<feature type="signal peptide" evidence="6">
    <location>
        <begin position="1"/>
        <end position="18"/>
    </location>
</feature>
<dbReference type="SUPFAM" id="SSF50494">
    <property type="entry name" value="Trypsin-like serine proteases"/>
    <property type="match status" value="1"/>
</dbReference>
<gene>
    <name evidence="8" type="ORF">Zmor_002156</name>
</gene>
<dbReference type="Gene3D" id="2.40.10.10">
    <property type="entry name" value="Trypsin-like serine proteases"/>
    <property type="match status" value="1"/>
</dbReference>
<keyword evidence="9" id="KW-1185">Reference proteome</keyword>
<dbReference type="CDD" id="cd00190">
    <property type="entry name" value="Tryp_SPc"/>
    <property type="match status" value="1"/>
</dbReference>
<keyword evidence="3" id="KW-0378">Hydrolase</keyword>
<dbReference type="PANTHER" id="PTHR24276:SF95">
    <property type="entry name" value="PEPTIDASE S1 DOMAIN-CONTAINING PROTEIN"/>
    <property type="match status" value="1"/>
</dbReference>
<dbReference type="PRINTS" id="PR00722">
    <property type="entry name" value="CHYMOTRYPSIN"/>
</dbReference>
<proteinExistence type="inferred from homology"/>
<evidence type="ECO:0000256" key="4">
    <source>
        <dbReference type="ARBA" id="ARBA00022825"/>
    </source>
</evidence>
<feature type="chain" id="PRO_5041380639" description="Peptidase S1 domain-containing protein" evidence="6">
    <location>
        <begin position="19"/>
        <end position="275"/>
    </location>
</feature>
<evidence type="ECO:0000256" key="3">
    <source>
        <dbReference type="ARBA" id="ARBA00022801"/>
    </source>
</evidence>
<keyword evidence="6" id="KW-0732">Signal</keyword>
<comment type="caution">
    <text evidence="8">The sequence shown here is derived from an EMBL/GenBank/DDBJ whole genome shotgun (WGS) entry which is preliminary data.</text>
</comment>
<dbReference type="AlphaFoldDB" id="A0AA38J461"/>
<keyword evidence="2" id="KW-0645">Protease</keyword>
<dbReference type="EMBL" id="JALNTZ010000001">
    <property type="protein sequence ID" value="KAJ3666723.1"/>
    <property type="molecule type" value="Genomic_DNA"/>
</dbReference>
<keyword evidence="5" id="KW-1015">Disulfide bond</keyword>
<name>A0AA38J461_9CUCU</name>
<feature type="domain" description="Peptidase S1" evidence="7">
    <location>
        <begin position="42"/>
        <end position="270"/>
    </location>
</feature>
<dbReference type="FunFam" id="2.40.10.10:FF:000034">
    <property type="entry name" value="Eupolytin"/>
    <property type="match status" value="1"/>
</dbReference>
<dbReference type="InterPro" id="IPR043504">
    <property type="entry name" value="Peptidase_S1_PA_chymotrypsin"/>
</dbReference>
<evidence type="ECO:0000313" key="8">
    <source>
        <dbReference type="EMBL" id="KAJ3666723.1"/>
    </source>
</evidence>
<dbReference type="InterPro" id="IPR033116">
    <property type="entry name" value="TRYPSIN_SER"/>
</dbReference>
<dbReference type="SMART" id="SM00020">
    <property type="entry name" value="Tryp_SPc"/>
    <property type="match status" value="1"/>
</dbReference>
<sequence>MKSFVAFLFILTVSCTFSKPTNFGFRNLYKTPKTKVKINPRIIGGQEAEPHSIPYQVLLEAHSETQFWYCGGSLISQNYVLTAEHCGVDATEIYVTLGAHKPLEDEDTQITLISTEVKIHEDYDGDKLINDIGLIKLPEPVTFTSAIQPAILPSYHDSENTYAGDTARVSGWGLTSMYETKLSEVLNYLDMEVMSNEACIEFFEDVIPSIVCTSGENETGSCSGDSGGPLVFDDVQIGVVSFGVIFCMPSYPSGFTRITSFLEWIETNSDVELNN</sequence>
<reference evidence="8" key="1">
    <citation type="journal article" date="2023" name="G3 (Bethesda)">
        <title>Whole genome assemblies of Zophobas morio and Tenebrio molitor.</title>
        <authorList>
            <person name="Kaur S."/>
            <person name="Stinson S.A."/>
            <person name="diCenzo G.C."/>
        </authorList>
    </citation>
    <scope>NUCLEOTIDE SEQUENCE</scope>
    <source>
        <strain evidence="8">QUZm001</strain>
    </source>
</reference>
<organism evidence="8 9">
    <name type="scientific">Zophobas morio</name>
    <dbReference type="NCBI Taxonomy" id="2755281"/>
    <lineage>
        <taxon>Eukaryota</taxon>
        <taxon>Metazoa</taxon>
        <taxon>Ecdysozoa</taxon>
        <taxon>Arthropoda</taxon>
        <taxon>Hexapoda</taxon>
        <taxon>Insecta</taxon>
        <taxon>Pterygota</taxon>
        <taxon>Neoptera</taxon>
        <taxon>Endopterygota</taxon>
        <taxon>Coleoptera</taxon>
        <taxon>Polyphaga</taxon>
        <taxon>Cucujiformia</taxon>
        <taxon>Tenebrionidae</taxon>
        <taxon>Zophobas</taxon>
    </lineage>
</organism>
<evidence type="ECO:0000313" key="9">
    <source>
        <dbReference type="Proteomes" id="UP001168821"/>
    </source>
</evidence>
<dbReference type="GO" id="GO:0006508">
    <property type="term" value="P:proteolysis"/>
    <property type="evidence" value="ECO:0007669"/>
    <property type="project" value="UniProtKB-KW"/>
</dbReference>
<evidence type="ECO:0000256" key="1">
    <source>
        <dbReference type="ARBA" id="ARBA00007664"/>
    </source>
</evidence>
<comment type="similarity">
    <text evidence="1">Belongs to the peptidase S1 family.</text>
</comment>
<evidence type="ECO:0000256" key="5">
    <source>
        <dbReference type="ARBA" id="ARBA00023157"/>
    </source>
</evidence>
<dbReference type="PANTHER" id="PTHR24276">
    <property type="entry name" value="POLYSERASE-RELATED"/>
    <property type="match status" value="1"/>
</dbReference>
<dbReference type="PROSITE" id="PS51257">
    <property type="entry name" value="PROKAR_LIPOPROTEIN"/>
    <property type="match status" value="1"/>
</dbReference>
<evidence type="ECO:0000256" key="6">
    <source>
        <dbReference type="SAM" id="SignalP"/>
    </source>
</evidence>
<evidence type="ECO:0000256" key="2">
    <source>
        <dbReference type="ARBA" id="ARBA00022670"/>
    </source>
</evidence>
<dbReference type="PROSITE" id="PS00135">
    <property type="entry name" value="TRYPSIN_SER"/>
    <property type="match status" value="1"/>
</dbReference>
<accession>A0AA38J461</accession>
<evidence type="ECO:0000259" key="7">
    <source>
        <dbReference type="PROSITE" id="PS50240"/>
    </source>
</evidence>
<dbReference type="PROSITE" id="PS50240">
    <property type="entry name" value="TRYPSIN_DOM"/>
    <property type="match status" value="1"/>
</dbReference>
<keyword evidence="4" id="KW-0720">Serine protease</keyword>
<dbReference type="InterPro" id="IPR001254">
    <property type="entry name" value="Trypsin_dom"/>
</dbReference>
<protein>
    <recommendedName>
        <fullName evidence="7">Peptidase S1 domain-containing protein</fullName>
    </recommendedName>
</protein>